<dbReference type="GO" id="GO:0016020">
    <property type="term" value="C:membrane"/>
    <property type="evidence" value="ECO:0007669"/>
    <property type="project" value="InterPro"/>
</dbReference>
<dbReference type="SUPFAM" id="SSF49313">
    <property type="entry name" value="Cadherin-like"/>
    <property type="match status" value="10"/>
</dbReference>
<accession>A0A9X3IAB0</accession>
<name>A0A9X3IAB0_9SPHI</name>
<evidence type="ECO:0000259" key="1">
    <source>
        <dbReference type="SMART" id="SM00409"/>
    </source>
</evidence>
<dbReference type="SMART" id="SM00409">
    <property type="entry name" value="IG"/>
    <property type="match status" value="7"/>
</dbReference>
<dbReference type="NCBIfam" id="TIGR04131">
    <property type="entry name" value="Bac_Flav_CTERM"/>
    <property type="match status" value="1"/>
</dbReference>
<feature type="domain" description="Dystroglycan-type cadherin-like" evidence="2">
    <location>
        <begin position="1581"/>
        <end position="1665"/>
    </location>
</feature>
<reference evidence="3" key="1">
    <citation type="submission" date="2022-11" db="EMBL/GenBank/DDBJ databases">
        <authorList>
            <person name="Graham C."/>
            <person name="Newman J.D."/>
        </authorList>
    </citation>
    <scope>NUCLEOTIDE SEQUENCE</scope>
    <source>
        <strain evidence="3">DSM 19486</strain>
    </source>
</reference>
<dbReference type="InterPro" id="IPR006644">
    <property type="entry name" value="Cadg"/>
</dbReference>
<dbReference type="InterPro" id="IPR015919">
    <property type="entry name" value="Cadherin-like_sf"/>
</dbReference>
<dbReference type="Pfam" id="PF19081">
    <property type="entry name" value="Ig_7"/>
    <property type="match status" value="25"/>
</dbReference>
<feature type="domain" description="Immunoglobulin" evidence="1">
    <location>
        <begin position="1536"/>
        <end position="1659"/>
    </location>
</feature>
<dbReference type="PANTHER" id="PTHR37494">
    <property type="entry name" value="HEMAGGLUTININ"/>
    <property type="match status" value="1"/>
</dbReference>
<dbReference type="InterPro" id="IPR026341">
    <property type="entry name" value="T9SS_type_B"/>
</dbReference>
<dbReference type="InterPro" id="IPR044023">
    <property type="entry name" value="Ig_7"/>
</dbReference>
<evidence type="ECO:0000259" key="2">
    <source>
        <dbReference type="SMART" id="SM00736"/>
    </source>
</evidence>
<feature type="domain" description="Immunoglobulin" evidence="1">
    <location>
        <begin position="1837"/>
        <end position="1910"/>
    </location>
</feature>
<dbReference type="InterPro" id="IPR013783">
    <property type="entry name" value="Ig-like_fold"/>
</dbReference>
<feature type="domain" description="Immunoglobulin" evidence="1">
    <location>
        <begin position="993"/>
        <end position="1066"/>
    </location>
</feature>
<dbReference type="PANTHER" id="PTHR37494:SF1">
    <property type="entry name" value="STAPHYLOCOCCUS AUREUS SURFACE PROTEIN A"/>
    <property type="match status" value="1"/>
</dbReference>
<feature type="domain" description="Dystroglycan-type cadherin-like" evidence="2">
    <location>
        <begin position="1307"/>
        <end position="1404"/>
    </location>
</feature>
<dbReference type="SMART" id="SM00736">
    <property type="entry name" value="CADG"/>
    <property type="match status" value="6"/>
</dbReference>
<feature type="domain" description="Dystroglycan-type cadherin-like" evidence="2">
    <location>
        <begin position="734"/>
        <end position="819"/>
    </location>
</feature>
<feature type="domain" description="Immunoglobulin" evidence="1">
    <location>
        <begin position="2241"/>
        <end position="2315"/>
    </location>
</feature>
<organism evidence="3 4">
    <name type="scientific">Pedobacter agri</name>
    <dbReference type="NCBI Taxonomy" id="454586"/>
    <lineage>
        <taxon>Bacteria</taxon>
        <taxon>Pseudomonadati</taxon>
        <taxon>Bacteroidota</taxon>
        <taxon>Sphingobacteriia</taxon>
        <taxon>Sphingobacteriales</taxon>
        <taxon>Sphingobacteriaceae</taxon>
        <taxon>Pedobacter</taxon>
    </lineage>
</organism>
<dbReference type="Pfam" id="PF13585">
    <property type="entry name" value="CHU_C"/>
    <property type="match status" value="1"/>
</dbReference>
<dbReference type="Proteomes" id="UP001142592">
    <property type="component" value="Unassembled WGS sequence"/>
</dbReference>
<keyword evidence="4" id="KW-1185">Reference proteome</keyword>
<dbReference type="RefSeq" id="WP_010599747.1">
    <property type="nucleotide sequence ID" value="NZ_JAPJUH010000004.1"/>
</dbReference>
<feature type="domain" description="Immunoglobulin" evidence="1">
    <location>
        <begin position="2075"/>
        <end position="2147"/>
    </location>
</feature>
<evidence type="ECO:0000313" key="4">
    <source>
        <dbReference type="Proteomes" id="UP001142592"/>
    </source>
</evidence>
<dbReference type="EMBL" id="JAPJUH010000004">
    <property type="protein sequence ID" value="MCX3265859.1"/>
    <property type="molecule type" value="Genomic_DNA"/>
</dbReference>
<feature type="domain" description="Dystroglycan-type cadherin-like" evidence="2">
    <location>
        <begin position="648"/>
        <end position="732"/>
    </location>
</feature>
<feature type="domain" description="Dystroglycan-type cadherin-like" evidence="2">
    <location>
        <begin position="1494"/>
        <end position="1578"/>
    </location>
</feature>
<dbReference type="Gene3D" id="2.60.40.10">
    <property type="entry name" value="Immunoglobulins"/>
    <property type="match status" value="10"/>
</dbReference>
<comment type="caution">
    <text evidence="3">The sequence shown here is derived from an EMBL/GenBank/DDBJ whole genome shotgun (WGS) entry which is preliminary data.</text>
</comment>
<sequence length="4226" mass="431179">MMKNFTSRFLNGKICNYLIFALIILLTFLNSKSYAQNTIYANSVSASSNVTNPTNATNADETSFAQVNSYGGLLLGGGRFEGELELKFPSNVAANTTAYIRIDSDPDLLNALLGGNLGGLLANVVGNVALGNHSFTVGARNASGQTVLEGSSAGQFSSNNIRLIKDATGKFYVAITPSQIYDRIFIRDATSALLLGTSNNTKVYSALHFSGSDPCAQAFATSYEGTGISLDALKLGNSGGINTERAIDADPGNFSQLSLGILAVGGTASQVFYFSGLSNPTDDVNLRFKTTPSLLNLGLLNNISVTTYNGTQVVATQNINPNLLSLDLLGLLNNGSIVTIPFSPGGAYDRVKVTLNSLVGVNVLQAIDIYGVTRSAGRPTFSGPNGNTFQACYNVPVGLTATTANTNELLWYEAAEGGNPLATVAFNGVYQTPGLTANKTYYVAARRLTCTTESARVPALVTVNPLINFSGATLTNATSGTNYNRQIAPATGGTPGFTYALASGSSLPAGLTLSSTGDIAGRPTVPGDYNFSIVATDSRGCNLTAAYTITVTGPLTLVPGALPDGITNVLYPTQTIPVAAGGTGPYSYVATDVPAGLTFNPSTREITGTPTIPGNYIVRVTVTDANGNTVTSNYTLKVTDPLVLPAATLANGTTGQVYTPQIIPSATGGTTPYSYSATGLPPGLTFTPGTRTIAGTPTLAGTYPVSVTATDADGKTIAATYSITVLDPLTLPPTALADGNEKVTYPTQTILPATGGSGPYTYVASNVPAGLTFNASTREITGTPAQAGNYSILVTVTDGGGRTASRSYPLKVIGALNLPSTTLADGTIGATYPNRTLPAVSGGTQPYTYVATGLPQGMTFNPVTREISGRPEVGGTFGISLTATDAANNNATTTYTLNVNVTAPVVASTTVCTGSGATLAVSNNPQNISLTYRLYGPTGDSPIQTNTTGNFTTPTVNAQTTFYVDAISGTAVSAKTAVTVSVNPPAALPTVAASNIAINAGQTATLTATFDAGNSIAWFEAATGGTPVSNSSSFTTPQLTTTKTYYAQTTSAAGCVSASRVPVTVTVIPLSGATACNAAGSQSTAINGICILCGIAGAGNSTDADPNNFTRLTLGVGVGASGVQQLIFQNPGAATDSIRLNLGLPGGLADVNVLNNITVRVLNGTTQVKSVQISGGLLSLTVLGGGRFAYTLAAGGTYDRVEVSFGGVVSALNSLDIYGATQIYPNPTIISGAQSICAGSSAKLSVTPVTGTTVSYFDSPVSATVLNPDGGDFTTPALSATTTYYIQVNKLINGTVCSNPTRTPVTITVNPAIVFNGTTLSNASISFPYSKQLPAATGGTPGFTYALASGSTLPAGLSLSNTGLITGTPTATGDPTFSVIATDTKNCSTTAIFTLAVTPALALAPGALPDGVTGTLYPTQTIPAATGGTGPISYSATGVPPGLSFNPTTREISGTPSQPGNYIIPITVTDANGYSITSNYTLKVTDPLLLPPATLANGTNGLVYPTQTIPSATGGTTPYTYSATGLPTGLSFNPATREISGTPTQSGTFPIPVTVTDFTNKTATTTYSITIIDPLALPAATLADGTEKVNYPAQTIPSATGGVGPYTYSAINLPPGLNFDNATREISGIPTQAGNYVVTVNVSDSEGRSATGNYSLKVIGALNLPSATLPNGIVGTTYPTQTLPAVTGGTGPYTYIATNLPPGLSFNTNTREITGVPTLGGNYTISVTARDASGNVATTGYSIAVNVNAPVVANATVCSGSPATLTVSNLIAGVTYNWYGATGTTPLATNNNGTFITPAVTSETVFYVEAVSGTAVSPRTAVTVSINPSATLATVTTNNQVINPNQSTTLLATADAGNTITWFDAATGGTQVGSGTSFTTPALSATTTYYVETTNANGCISASRVPVTVTVIPTGSGTACNAANSQTSGITGICVLCGITGAGNSTDTNPDNFTRITLAVGVASTGFQQLRFPISGTATDSVRLDLALPGGLLDLQVLNNTTVTILNGTTVVRTVQLGSSLVNLQLLSGNRFAASLLGGAPFDRVEIRFGGLVSAVTSLDVYGATITYPAPTITAGSQTICSGATATLTATANGGTAIAWYDAAGTQLATGASFTTPALTATTVYYIQVSRATCANPLRIPVTVTVTPALATPTVATVTASCAGSPATLAVTNPIAGVTYNWFTTQTGGTPVLTGATVTTPALTASTTYYVEAAQSTCVSASRATVLVPVNQAPALPTLTTSSSSVAPGQTAILTASSSEANVTFNWYNSATATTPVYVGPTYVTPSLTATTTYYVEAVSANGCASLGRAQITVTVNTGGSPNPVPCEAATAQTNGVVGLGVLAGVFNPGLAIDNDTQTGSSLILPVGALGGSVFQRASFGSVSRLGDTVRVLVSSPGRLLSLSVLGNTQITTYLGTTSNGDARTLSSGLLNVQLLSGDTQALITFVPATTFDGVEVRLNGGVATALSSLNFNYAQRILVAPTVVSSNVTACENQTTQLTVSNPSSSLTYRWYDADGTYLTGKDGIIFTTPVLTGDTKFFVAAVSASGCVSYRTVVNVTVTPTPVQPELLVPNVETCINTSVVFQIKNPIAGTTYRWYDSANVYQAGFDGPTFTVSNITTNSTYSVEAVNSCGSASARTTGTITIGNIQVPVITPSSVTITEGSVASLTATSSTAGVTINWYTTETGTTPVFSTVDSSTSNYITPQLSSATSYFVEAIIPGGCASARARVDVTVIPAGTPVPTPCGAATAQTNGVTGGISIGAGVINPNNAIDGDITTGSTLVIPVGLLGSSVYQRLKFPSASNVGDTLRLKITTPGQLLSLALLPNVSVTTYLNGNSNGDVTTVSNPLISLKLLAGNNTGILTIIPTSQFDEVELRLNAGLLGALTSVNFDYAQRTIVAPALTTATVSVCQGSAATLSVQNPQPGITYKWYAGGVYQAGKDGPTFTTDPTLAPNTYEYFVTANANGCETVKVRATVIVLPPPTPPTATPGNPLTTCLNTPVELSVVAVAGNTYNWYDQPTGGNMLVTNNNKFLTPANLPVGTTNYYVELVNANGCSSSTRTMISITVNDSALASDITVTGNTSLCSQATTTLTASSSIANAVFNWYSDAALTQLVAANTATFTTPSLTAATKYYVTVSGTGKCANTAGNAKEVSILFNPIAVATDITLTGPTSICAGAQVSLRAQANGVTDPVFTWYSDAGLTTIVNTTDTYSPTITATTTYYVTVKGSNRCENTAATAKPITITVNPYATDSDIALSGITSICKGASTVLSASSTTVTNPVFTWYADASLSTTPIYTGTSFNTGALTTSTTFYVTVKGDNKCENQPNTAKAITVTVNEFATSADLTVANTQVCSGSSALLVASSLTVTQPVFTWYNDPSLTSVAFVGPIFTVNNLTATTTYYVTVKGSNRCENSAADAKAVVVTVNPLATATDIIVNGGTTACGGASATLTATSPNVINPIFTWYSDAALTNITFVGSTFTTPALNTTTTYYVTVKGDNKCENAAGNGKAVVITITPSANATDVMANDVTICGGSSTALVATTTTVNDPVFTWYNDAALTSVAFVGATFNTPTLNATTRYYLTIKGSNRCESSASAAKVVTVTVNEVATAADIMVSSPAIICGSGTATINASSTTVTNPVFTWYNDASLTSVAFVGPIFTTPDLITSTTYYVTVKGANKCENSSASAKMVTVIVTPRAVSTDVAVSGSTTICTSGTTTLTATSTTVINPVFTWYSNAALSTVVFTGASFTTPALTSNTTYYVTVRGDNKCENTAANALAVAITVSAIPNSPVVATTGTNICAGEPTTLTITNAQAGVTYEWYTAATGGSLLFTGTTYTTPVINTTTDYYVQAVGAGGCNNNGGRVKVTVTVNQKPNVPSVAAANVSVCIGSSAVLTVSSPQANIVYNWYTLPSGGTIVGTGNTFITPAITTNITYYVEGANGSCLSSSRTSVNVLALPVPVAPPSVTPANGIICAGSNTILTVNNPVAGLIYRWYTTSSNGTSIGEGITFTTPNISATTIFYVESIAIGGCASPTRTGVTVTVLPVLSAPSVVVQSTTPNSVTFAWAAVNGATSYEVSKDNGLTWQAAVGTTYLAVGLKPDQAVTIIVRAKGQLDCQTSANSTPVTGKASNPLGNQIYIPNAFTPNNDGKNDVFLIYGNTIASAKMSIYTQWGQLLFQSDNVANGWDGTFRGVNQPIGVYVYMVEAQLTDGTTVVRKGTVTLLR</sequence>
<evidence type="ECO:0000313" key="3">
    <source>
        <dbReference type="EMBL" id="MCX3265859.1"/>
    </source>
</evidence>
<dbReference type="Pfam" id="PF05345">
    <property type="entry name" value="He_PIG"/>
    <property type="match status" value="10"/>
</dbReference>
<feature type="domain" description="Dystroglycan-type cadherin-like" evidence="2">
    <location>
        <begin position="550"/>
        <end position="645"/>
    </location>
</feature>
<feature type="domain" description="Immunoglobulin" evidence="1">
    <location>
        <begin position="2655"/>
        <end position="2733"/>
    </location>
</feature>
<protein>
    <submittedName>
        <fullName evidence="3">Ig domain-containing protein</fullName>
    </submittedName>
</protein>
<feature type="domain" description="Immunoglobulin" evidence="1">
    <location>
        <begin position="2486"/>
        <end position="2559"/>
    </location>
</feature>
<dbReference type="InterPro" id="IPR003599">
    <property type="entry name" value="Ig_sub"/>
</dbReference>
<gene>
    <name evidence="3" type="ORF">OQZ29_13960</name>
</gene>
<dbReference type="GO" id="GO:0005509">
    <property type="term" value="F:calcium ion binding"/>
    <property type="evidence" value="ECO:0007669"/>
    <property type="project" value="InterPro"/>
</dbReference>
<proteinExistence type="predicted"/>